<proteinExistence type="predicted"/>
<organism evidence="2 3">
    <name type="scientific">Eumeta variegata</name>
    <name type="common">Bagworm moth</name>
    <name type="synonym">Eumeta japonica</name>
    <dbReference type="NCBI Taxonomy" id="151549"/>
    <lineage>
        <taxon>Eukaryota</taxon>
        <taxon>Metazoa</taxon>
        <taxon>Ecdysozoa</taxon>
        <taxon>Arthropoda</taxon>
        <taxon>Hexapoda</taxon>
        <taxon>Insecta</taxon>
        <taxon>Pterygota</taxon>
        <taxon>Neoptera</taxon>
        <taxon>Endopterygota</taxon>
        <taxon>Lepidoptera</taxon>
        <taxon>Glossata</taxon>
        <taxon>Ditrysia</taxon>
        <taxon>Tineoidea</taxon>
        <taxon>Psychidae</taxon>
        <taxon>Oiketicinae</taxon>
        <taxon>Eumeta</taxon>
    </lineage>
</organism>
<name>A0A4C1V3H6_EUMVA</name>
<reference evidence="2 3" key="1">
    <citation type="journal article" date="2019" name="Commun. Biol.">
        <title>The bagworm genome reveals a unique fibroin gene that provides high tensile strength.</title>
        <authorList>
            <person name="Kono N."/>
            <person name="Nakamura H."/>
            <person name="Ohtoshi R."/>
            <person name="Tomita M."/>
            <person name="Numata K."/>
            <person name="Arakawa K."/>
        </authorList>
    </citation>
    <scope>NUCLEOTIDE SEQUENCE [LARGE SCALE GENOMIC DNA]</scope>
</reference>
<protein>
    <submittedName>
        <fullName evidence="2">Uncharacterized protein</fullName>
    </submittedName>
</protein>
<evidence type="ECO:0000313" key="2">
    <source>
        <dbReference type="EMBL" id="GBP32775.1"/>
    </source>
</evidence>
<accession>A0A4C1V3H6</accession>
<dbReference type="EMBL" id="BGZK01000264">
    <property type="protein sequence ID" value="GBP32775.1"/>
    <property type="molecule type" value="Genomic_DNA"/>
</dbReference>
<evidence type="ECO:0000313" key="3">
    <source>
        <dbReference type="Proteomes" id="UP000299102"/>
    </source>
</evidence>
<comment type="caution">
    <text evidence="2">The sequence shown here is derived from an EMBL/GenBank/DDBJ whole genome shotgun (WGS) entry which is preliminary data.</text>
</comment>
<sequence>MQQCASTLPKESSHRLTVSGAAPAQPTATRASRGHAFTAYTRQQPKPDGLILLITRLRLFVVPRQSGGRTFFSQGRRRAQKTTQHIHRASIQPGMDANKYRLSQLFLFLSPNAADDRSRRDRPQ</sequence>
<dbReference type="AlphaFoldDB" id="A0A4C1V3H6"/>
<dbReference type="Proteomes" id="UP000299102">
    <property type="component" value="Unassembled WGS sequence"/>
</dbReference>
<gene>
    <name evidence="2" type="ORF">EVAR_18928_1</name>
</gene>
<evidence type="ECO:0000256" key="1">
    <source>
        <dbReference type="SAM" id="MobiDB-lite"/>
    </source>
</evidence>
<feature type="compositionally biased region" description="Polar residues" evidence="1">
    <location>
        <begin position="1"/>
        <end position="10"/>
    </location>
</feature>
<feature type="region of interest" description="Disordered" evidence="1">
    <location>
        <begin position="1"/>
        <end position="33"/>
    </location>
</feature>
<keyword evidence="3" id="KW-1185">Reference proteome</keyword>